<evidence type="ECO:0000256" key="2">
    <source>
        <dbReference type="SAM" id="Phobius"/>
    </source>
</evidence>
<organism evidence="4 5">
    <name type="scientific">Jutongia huaianensis</name>
    <dbReference type="NCBI Taxonomy" id="2763668"/>
    <lineage>
        <taxon>Bacteria</taxon>
        <taxon>Bacillati</taxon>
        <taxon>Bacillota</taxon>
        <taxon>Clostridia</taxon>
        <taxon>Lachnospirales</taxon>
        <taxon>Lachnospiraceae</taxon>
        <taxon>Jutongia</taxon>
    </lineage>
</organism>
<dbReference type="Proteomes" id="UP000606193">
    <property type="component" value="Unassembled WGS sequence"/>
</dbReference>
<comment type="caution">
    <text evidence="4">The sequence shown here is derived from an EMBL/GenBank/DDBJ whole genome shotgun (WGS) entry which is preliminary data.</text>
</comment>
<dbReference type="InterPro" id="IPR036457">
    <property type="entry name" value="PPM-type-like_dom_sf"/>
</dbReference>
<feature type="transmembrane region" description="Helical" evidence="2">
    <location>
        <begin position="183"/>
        <end position="215"/>
    </location>
</feature>
<keyword evidence="2" id="KW-1133">Transmembrane helix</keyword>
<feature type="transmembrane region" description="Helical" evidence="2">
    <location>
        <begin position="243"/>
        <end position="260"/>
    </location>
</feature>
<dbReference type="InterPro" id="IPR045768">
    <property type="entry name" value="SpoIIE_N"/>
</dbReference>
<dbReference type="SMART" id="SM00331">
    <property type="entry name" value="PP2C_SIG"/>
    <property type="match status" value="1"/>
</dbReference>
<reference evidence="4 5" key="1">
    <citation type="submission" date="2020-08" db="EMBL/GenBank/DDBJ databases">
        <title>Genome public.</title>
        <authorList>
            <person name="Liu C."/>
            <person name="Sun Q."/>
        </authorList>
    </citation>
    <scope>NUCLEOTIDE SEQUENCE [LARGE SCALE GENOMIC DNA]</scope>
    <source>
        <strain evidence="4 5">NSJ-37</strain>
    </source>
</reference>
<dbReference type="Pfam" id="PF07228">
    <property type="entry name" value="SpoIIE"/>
    <property type="match status" value="1"/>
</dbReference>
<dbReference type="SUPFAM" id="SSF81606">
    <property type="entry name" value="PP2C-like"/>
    <property type="match status" value="1"/>
</dbReference>
<keyword evidence="1" id="KW-0378">Hydrolase</keyword>
<feature type="transmembrane region" description="Helical" evidence="2">
    <location>
        <begin position="93"/>
        <end position="112"/>
    </location>
</feature>
<sequence length="777" mass="86297">MKKIHKKMLVQLLFGFLIGRVVLLERNPAGAAFFAGALTQGGGVVPLLFSVGLGMLSALPVEAVLRYGVGMLGIVVAKNLIERQGMKWSIWQSSGLMAATLAVLSVTQYTILPYQWKDILFTILEPVLVVALARVFLEGQQYLFHFRRGRQISQEQLLSLVLMGMLALYGIPEVMIRDISMTVLMVLLLVPFAGYQYGIGVGAAAGAAGGIILSLMGQDEGFVGSLCLLGMITALFRDKGKMWSLSAYLLGAFGIGISLNRDMLDLGMIKMLVIDSLILAAVPDKLLRRLRIPLYGDRGAGENPEGLQMKNKLEGFSDSFRQLARVLQKQSEEKTGVNRRDVRLLMKEMAEQVCDKCSHREYCMGQVAVNRPEVVSHLMEMQERGMLRIDQMPAEFVEECIHPDWFLMEANQGLRMARTVMSFQNQLAQNRRVLAGQMEQVGELFRELAGDAGQTAKVPEEMENVIKRELAGMRVKVENLIIYRDKRNRLEIRMKAHTGKGRLVTARETAGVLSDLFGRSFMPSRESHNVIPKKETEMVFVEDTPYLAVTGVGRRRKEGEEVSGDNFSCLSLPNGELLLALSDGMGSGKGAFGESQVVIELLEQMTEAGFSKISALKLINSLYMPEAVQTSFATADVVVLDLYQGSCQFMKNGAAATWIRRGKGVERIEGQALPVGVYQEAEPYFEKTEIYSGDYVIMMTDGIVDAFAGREEELERLLQEQRIVNPQELAEYIVDEAVAQSGGKVNDDMSVVVAAVWERTRENSYVPSYKNRQLRLS</sequence>
<dbReference type="Pfam" id="PF19732">
    <property type="entry name" value="SpoIIE_N"/>
    <property type="match status" value="1"/>
</dbReference>
<proteinExistence type="predicted"/>
<keyword evidence="2" id="KW-0812">Transmembrane</keyword>
<dbReference type="PANTHER" id="PTHR43156">
    <property type="entry name" value="STAGE II SPORULATION PROTEIN E-RELATED"/>
    <property type="match status" value="1"/>
</dbReference>
<evidence type="ECO:0000259" key="3">
    <source>
        <dbReference type="SMART" id="SM00331"/>
    </source>
</evidence>
<dbReference type="PANTHER" id="PTHR43156:SF2">
    <property type="entry name" value="STAGE II SPORULATION PROTEIN E"/>
    <property type="match status" value="1"/>
</dbReference>
<dbReference type="InterPro" id="IPR001932">
    <property type="entry name" value="PPM-type_phosphatase-like_dom"/>
</dbReference>
<feature type="transmembrane region" description="Helical" evidence="2">
    <location>
        <begin position="63"/>
        <end position="81"/>
    </location>
</feature>
<evidence type="ECO:0000313" key="4">
    <source>
        <dbReference type="EMBL" id="MBC8562440.1"/>
    </source>
</evidence>
<feature type="transmembrane region" description="Helical" evidence="2">
    <location>
        <begin position="119"/>
        <end position="137"/>
    </location>
</feature>
<keyword evidence="2" id="KW-0472">Membrane</keyword>
<accession>A0ABR7N1D3</accession>
<gene>
    <name evidence="4" type="ORF">H8704_07335</name>
</gene>
<feature type="transmembrane region" description="Helical" evidence="2">
    <location>
        <begin position="266"/>
        <end position="282"/>
    </location>
</feature>
<feature type="transmembrane region" description="Helical" evidence="2">
    <location>
        <begin position="34"/>
        <end position="56"/>
    </location>
</feature>
<name>A0ABR7N1D3_9FIRM</name>
<evidence type="ECO:0000256" key="1">
    <source>
        <dbReference type="ARBA" id="ARBA00022801"/>
    </source>
</evidence>
<feature type="transmembrane region" description="Helical" evidence="2">
    <location>
        <begin position="221"/>
        <end position="236"/>
    </location>
</feature>
<feature type="domain" description="PPM-type phosphatase" evidence="3">
    <location>
        <begin position="547"/>
        <end position="756"/>
    </location>
</feature>
<dbReference type="Gene3D" id="3.60.40.10">
    <property type="entry name" value="PPM-type phosphatase domain"/>
    <property type="match status" value="1"/>
</dbReference>
<dbReference type="EMBL" id="JACRSX010000007">
    <property type="protein sequence ID" value="MBC8562440.1"/>
    <property type="molecule type" value="Genomic_DNA"/>
</dbReference>
<feature type="transmembrane region" description="Helical" evidence="2">
    <location>
        <begin position="157"/>
        <end position="176"/>
    </location>
</feature>
<evidence type="ECO:0000313" key="5">
    <source>
        <dbReference type="Proteomes" id="UP000606193"/>
    </source>
</evidence>
<keyword evidence="5" id="KW-1185">Reference proteome</keyword>
<dbReference type="RefSeq" id="WP_249297835.1">
    <property type="nucleotide sequence ID" value="NZ_JACRSX010000007.1"/>
</dbReference>
<dbReference type="InterPro" id="IPR052016">
    <property type="entry name" value="Bact_Sigma-Reg"/>
</dbReference>
<protein>
    <submittedName>
        <fullName evidence="4">SpoIIE family protein phosphatase</fullName>
    </submittedName>
</protein>